<dbReference type="GO" id="GO:0000271">
    <property type="term" value="P:polysaccharide biosynthetic process"/>
    <property type="evidence" value="ECO:0007669"/>
    <property type="project" value="TreeGrafter"/>
</dbReference>
<dbReference type="AlphaFoldDB" id="A0A1Y5I5J7"/>
<dbReference type="SUPFAM" id="SSF53383">
    <property type="entry name" value="PLP-dependent transferases"/>
    <property type="match status" value="1"/>
</dbReference>
<dbReference type="InterPro" id="IPR000653">
    <property type="entry name" value="DegT/StrS_aminotransferase"/>
</dbReference>
<dbReference type="PANTHER" id="PTHR30244:SF42">
    <property type="entry name" value="UDP-2-ACETAMIDO-2-DEOXY-3-OXO-D-GLUCURONATE AMINOTRANSFERASE"/>
    <property type="match status" value="1"/>
</dbReference>
<dbReference type="Gene3D" id="3.40.640.10">
    <property type="entry name" value="Type I PLP-dependent aspartate aminotransferase-like (Major domain)"/>
    <property type="match status" value="1"/>
</dbReference>
<protein>
    <submittedName>
        <fullName evidence="1">DegT/DnrJ/EryC1/StrS aminotransferase family protein</fullName>
    </submittedName>
</protein>
<dbReference type="PANTHER" id="PTHR30244">
    <property type="entry name" value="TRANSAMINASE"/>
    <property type="match status" value="1"/>
</dbReference>
<dbReference type="GO" id="GO:0030170">
    <property type="term" value="F:pyridoxal phosphate binding"/>
    <property type="evidence" value="ECO:0007669"/>
    <property type="project" value="TreeGrafter"/>
</dbReference>
<dbReference type="EMBL" id="KZ155804">
    <property type="protein sequence ID" value="OUS44741.1"/>
    <property type="molecule type" value="Genomic_DNA"/>
</dbReference>
<dbReference type="Proteomes" id="UP000195557">
    <property type="component" value="Unassembled WGS sequence"/>
</dbReference>
<dbReference type="InterPro" id="IPR015421">
    <property type="entry name" value="PyrdxlP-dep_Trfase_major"/>
</dbReference>
<name>A0A1Y5I5J7_OSTTA</name>
<gene>
    <name evidence="1" type="ORF">BE221DRAFT_148458</name>
</gene>
<dbReference type="PIRSF" id="PIRSF000390">
    <property type="entry name" value="PLP_StrS"/>
    <property type="match status" value="1"/>
</dbReference>
<proteinExistence type="predicted"/>
<keyword evidence="1" id="KW-0032">Aminotransferase</keyword>
<dbReference type="CDD" id="cd00616">
    <property type="entry name" value="AHBA_syn"/>
    <property type="match status" value="1"/>
</dbReference>
<reference evidence="1" key="1">
    <citation type="submission" date="2017-04" db="EMBL/GenBank/DDBJ databases">
        <title>Population genomics of picophytoplankton unveils novel chromosome hypervariability.</title>
        <authorList>
            <consortium name="DOE Joint Genome Institute"/>
            <person name="Blanc-Mathieu R."/>
            <person name="Krasovec M."/>
            <person name="Hebrard M."/>
            <person name="Yau S."/>
            <person name="Desgranges E."/>
            <person name="Martin J."/>
            <person name="Schackwitz W."/>
            <person name="Kuo A."/>
            <person name="Salin G."/>
            <person name="Donnadieu C."/>
            <person name="Desdevises Y."/>
            <person name="Sanchez-Ferandin S."/>
            <person name="Moreau H."/>
            <person name="Rivals E."/>
            <person name="Grigoriev I.V."/>
            <person name="Grimsley N."/>
            <person name="Eyre-Walker A."/>
            <person name="Piganeau G."/>
        </authorList>
    </citation>
    <scope>NUCLEOTIDE SEQUENCE [LARGE SCALE GENOMIC DNA]</scope>
    <source>
        <strain evidence="1">RCC 1115</strain>
    </source>
</reference>
<accession>A0A1Y5I5J7</accession>
<dbReference type="GO" id="GO:0008483">
    <property type="term" value="F:transaminase activity"/>
    <property type="evidence" value="ECO:0007669"/>
    <property type="project" value="UniProtKB-KW"/>
</dbReference>
<dbReference type="InterPro" id="IPR015424">
    <property type="entry name" value="PyrdxlP-dep_Trfase"/>
</dbReference>
<dbReference type="Pfam" id="PF01041">
    <property type="entry name" value="DegT_DnrJ_EryC1"/>
    <property type="match status" value="1"/>
</dbReference>
<dbReference type="InterPro" id="IPR015422">
    <property type="entry name" value="PyrdxlP-dep_Trfase_small"/>
</dbReference>
<dbReference type="Gene3D" id="3.90.1150.10">
    <property type="entry name" value="Aspartate Aminotransferase, domain 1"/>
    <property type="match status" value="1"/>
</dbReference>
<evidence type="ECO:0000313" key="1">
    <source>
        <dbReference type="EMBL" id="OUS44741.1"/>
    </source>
</evidence>
<sequence length="426" mass="46587">MPAIEIKKRRPVGFCQSFNSRHYAPVMVAPARLPGYTKFLVSIPFIDLQAQRKRIEAEINTAIQGVVESGRYVLGPEVSELENQLAAWCGAAHSVSCANGTDALALALMAWELKPGDAVFCPSFTFVATAQVVPWLGAAPVFVDILPETYNMDPAHLRKQIEAVKAEGKLTPKVVIAVDLFGQPANYPEIKAICDEFGLNLIADTAQGYGCTLNGKHPSDWADIATTSFFPAKPLGCYGDGGAIITNDAKLAERIESLRVYGKVTPTDAAERNFHHDPKYLSLRVGMNSRLDTIQAAVLLEKLKIFADEIEKRQIVADRYAAGLTGHVKRVPSVIEGGKSVWAQYVIEHENRDGLQAHLSAQGIPTAVYYPVPIHEQDFCARFKPADGTLPVTEAASKHVIALPMHPYLEEADQTRIVDAIRAFNE</sequence>
<keyword evidence="1" id="KW-0808">Transferase</keyword>
<organism evidence="1">
    <name type="scientific">Ostreococcus tauri</name>
    <name type="common">Marine green alga</name>
    <dbReference type="NCBI Taxonomy" id="70448"/>
    <lineage>
        <taxon>Eukaryota</taxon>
        <taxon>Viridiplantae</taxon>
        <taxon>Chlorophyta</taxon>
        <taxon>Mamiellophyceae</taxon>
        <taxon>Mamiellales</taxon>
        <taxon>Bathycoccaceae</taxon>
        <taxon>Ostreococcus</taxon>
    </lineage>
</organism>